<dbReference type="STRING" id="78346.BRUM_1745"/>
<comment type="caution">
    <text evidence="2">The sequence shown here is derived from an EMBL/GenBank/DDBJ whole genome shotgun (WGS) entry which is preliminary data.</text>
</comment>
<dbReference type="EC" id="3.1.1.5" evidence="2"/>
<evidence type="ECO:0000313" key="3">
    <source>
        <dbReference type="Proteomes" id="UP000029078"/>
    </source>
</evidence>
<proteinExistence type="predicted"/>
<dbReference type="AlphaFoldDB" id="A0A087CQ30"/>
<dbReference type="GO" id="GO:0004622">
    <property type="term" value="F:phosphatidylcholine lysophospholipase activity"/>
    <property type="evidence" value="ECO:0007669"/>
    <property type="project" value="UniProtKB-EC"/>
</dbReference>
<reference evidence="2 3" key="1">
    <citation type="submission" date="2014-03" db="EMBL/GenBank/DDBJ databases">
        <title>Genomics of Bifidobacteria.</title>
        <authorList>
            <person name="Ventura M."/>
            <person name="Milani C."/>
            <person name="Lugli G.A."/>
        </authorList>
    </citation>
    <scope>NUCLEOTIDE SEQUENCE [LARGE SCALE GENOMIC DNA]</scope>
    <source>
        <strain evidence="2 3">LMG 21811</strain>
    </source>
</reference>
<sequence length="362" mass="40339">MWDSYDESMTLRLLDEANYDAEMESKVLPALDACMTEGWMDPATVDWNGDALPKLDEPGRLHYCCYDAAKFDALREDGASGVFRGAIVISHGFTEFARKYSEMAWYFLLAGYSVCILEHRGHGHSVHDVDNPSLVWIDDWRRYVSDLAAFADSVAREYACDKPLHLYCHSMGGGIGAAVLERYPALFDKAVLSAPMIAPVVGMPTWLARIATGMLCGLGFGKSRVFGHTDFSTDLDLSEHEGASEARVRWFHQQRCDDVSCQTNAATFEWAYQALALSRAILKPDMCGAIETPMLLFQAGRDIWVLNGPQDDFVERVREGGGSIEKVRYGQSLHEIFSMPNEVLGPYLDKIFDFLAAPDASL</sequence>
<dbReference type="eggNOG" id="COG2267">
    <property type="taxonomic scope" value="Bacteria"/>
</dbReference>
<name>A0A087CQ30_BIFRU</name>
<dbReference type="Gene3D" id="3.40.50.1820">
    <property type="entry name" value="alpha/beta hydrolase"/>
    <property type="match status" value="1"/>
</dbReference>
<dbReference type="PANTHER" id="PTHR11614">
    <property type="entry name" value="PHOSPHOLIPASE-RELATED"/>
    <property type="match status" value="1"/>
</dbReference>
<dbReference type="InterPro" id="IPR051044">
    <property type="entry name" value="MAG_DAG_Lipase"/>
</dbReference>
<keyword evidence="2" id="KW-0378">Hydrolase</keyword>
<organism evidence="2 3">
    <name type="scientific">Bifidobacterium ruminantium</name>
    <dbReference type="NCBI Taxonomy" id="78346"/>
    <lineage>
        <taxon>Bacteria</taxon>
        <taxon>Bacillati</taxon>
        <taxon>Actinomycetota</taxon>
        <taxon>Actinomycetes</taxon>
        <taxon>Bifidobacteriales</taxon>
        <taxon>Bifidobacteriaceae</taxon>
        <taxon>Bifidobacterium</taxon>
    </lineage>
</organism>
<dbReference type="EMBL" id="JGZL01000016">
    <property type="protein sequence ID" value="KFI85380.1"/>
    <property type="molecule type" value="Genomic_DNA"/>
</dbReference>
<keyword evidence="3" id="KW-1185">Reference proteome</keyword>
<dbReference type="Pfam" id="PF12146">
    <property type="entry name" value="Hydrolase_4"/>
    <property type="match status" value="1"/>
</dbReference>
<evidence type="ECO:0000313" key="2">
    <source>
        <dbReference type="EMBL" id="KFI85380.1"/>
    </source>
</evidence>
<dbReference type="Proteomes" id="UP000029078">
    <property type="component" value="Unassembled WGS sequence"/>
</dbReference>
<feature type="domain" description="Serine aminopeptidase S33" evidence="1">
    <location>
        <begin position="84"/>
        <end position="337"/>
    </location>
</feature>
<dbReference type="InterPro" id="IPR029058">
    <property type="entry name" value="AB_hydrolase_fold"/>
</dbReference>
<protein>
    <submittedName>
        <fullName evidence="2">Lysophospholipase L2 PldB</fullName>
        <ecNumber evidence="2">3.1.1.5</ecNumber>
    </submittedName>
</protein>
<accession>A0A087CQ30</accession>
<gene>
    <name evidence="2" type="ORF">BRUM_1745</name>
</gene>
<dbReference type="SUPFAM" id="SSF53474">
    <property type="entry name" value="alpha/beta-Hydrolases"/>
    <property type="match status" value="1"/>
</dbReference>
<dbReference type="InterPro" id="IPR022742">
    <property type="entry name" value="Hydrolase_4"/>
</dbReference>
<evidence type="ECO:0000259" key="1">
    <source>
        <dbReference type="Pfam" id="PF12146"/>
    </source>
</evidence>